<dbReference type="PANTHER" id="PTHR30055">
    <property type="entry name" value="HTH-TYPE TRANSCRIPTIONAL REGULATOR RUTR"/>
    <property type="match status" value="1"/>
</dbReference>
<dbReference type="OrthoDB" id="3291296at2"/>
<dbReference type="PANTHER" id="PTHR30055:SF151">
    <property type="entry name" value="TRANSCRIPTIONAL REGULATORY PROTEIN"/>
    <property type="match status" value="1"/>
</dbReference>
<dbReference type="GO" id="GO:0000976">
    <property type="term" value="F:transcription cis-regulatory region binding"/>
    <property type="evidence" value="ECO:0007669"/>
    <property type="project" value="TreeGrafter"/>
</dbReference>
<evidence type="ECO:0000259" key="5">
    <source>
        <dbReference type="PROSITE" id="PS50977"/>
    </source>
</evidence>
<proteinExistence type="predicted"/>
<dbReference type="PROSITE" id="PS50977">
    <property type="entry name" value="HTH_TETR_2"/>
    <property type="match status" value="1"/>
</dbReference>
<keyword evidence="1" id="KW-0805">Transcription regulation</keyword>
<accession>A0A4Q4ZF22</accession>
<dbReference type="GO" id="GO:0003700">
    <property type="term" value="F:DNA-binding transcription factor activity"/>
    <property type="evidence" value="ECO:0007669"/>
    <property type="project" value="TreeGrafter"/>
</dbReference>
<dbReference type="InterPro" id="IPR009057">
    <property type="entry name" value="Homeodomain-like_sf"/>
</dbReference>
<dbReference type="Proteomes" id="UP000295198">
    <property type="component" value="Unassembled WGS sequence"/>
</dbReference>
<comment type="caution">
    <text evidence="6">The sequence shown here is derived from an EMBL/GenBank/DDBJ whole genome shotgun (WGS) entry which is preliminary data.</text>
</comment>
<reference evidence="6 7" key="1">
    <citation type="submission" date="2019-01" db="EMBL/GenBank/DDBJ databases">
        <title>Nocardioides guangzhouensis sp. nov., an actinobacterium isolated from soil.</title>
        <authorList>
            <person name="Fu Y."/>
            <person name="Cai Y."/>
            <person name="Lin Z."/>
            <person name="Chen P."/>
        </authorList>
    </citation>
    <scope>NUCLEOTIDE SEQUENCE [LARGE SCALE GENOMIC DNA]</scope>
    <source>
        <strain evidence="6 7">130</strain>
    </source>
</reference>
<name>A0A4Q4ZF22_9ACTN</name>
<dbReference type="InterPro" id="IPR004111">
    <property type="entry name" value="Repressor_TetR_C"/>
</dbReference>
<keyword evidence="3" id="KW-0804">Transcription</keyword>
<feature type="domain" description="HTH tetR-type" evidence="5">
    <location>
        <begin position="12"/>
        <end position="72"/>
    </location>
</feature>
<evidence type="ECO:0000256" key="2">
    <source>
        <dbReference type="ARBA" id="ARBA00023125"/>
    </source>
</evidence>
<evidence type="ECO:0000313" key="7">
    <source>
        <dbReference type="Proteomes" id="UP000295198"/>
    </source>
</evidence>
<evidence type="ECO:0000256" key="1">
    <source>
        <dbReference type="ARBA" id="ARBA00023015"/>
    </source>
</evidence>
<feature type="DNA-binding region" description="H-T-H motif" evidence="4">
    <location>
        <begin position="35"/>
        <end position="54"/>
    </location>
</feature>
<dbReference type="AlphaFoldDB" id="A0A4Q4ZF22"/>
<dbReference type="SUPFAM" id="SSF46689">
    <property type="entry name" value="Homeodomain-like"/>
    <property type="match status" value="1"/>
</dbReference>
<evidence type="ECO:0000313" key="6">
    <source>
        <dbReference type="EMBL" id="RYP86760.1"/>
    </source>
</evidence>
<dbReference type="EMBL" id="SDKM01000010">
    <property type="protein sequence ID" value="RYP86760.1"/>
    <property type="molecule type" value="Genomic_DNA"/>
</dbReference>
<dbReference type="InterPro" id="IPR001647">
    <property type="entry name" value="HTH_TetR"/>
</dbReference>
<keyword evidence="7" id="KW-1185">Reference proteome</keyword>
<organism evidence="6 7">
    <name type="scientific">Nocardioides guangzhouensis</name>
    <dbReference type="NCBI Taxonomy" id="2497878"/>
    <lineage>
        <taxon>Bacteria</taxon>
        <taxon>Bacillati</taxon>
        <taxon>Actinomycetota</taxon>
        <taxon>Actinomycetes</taxon>
        <taxon>Propionibacteriales</taxon>
        <taxon>Nocardioidaceae</taxon>
        <taxon>Nocardioides</taxon>
    </lineage>
</organism>
<dbReference type="GO" id="GO:0045892">
    <property type="term" value="P:negative regulation of DNA-templated transcription"/>
    <property type="evidence" value="ECO:0007669"/>
    <property type="project" value="InterPro"/>
</dbReference>
<dbReference type="Pfam" id="PF02909">
    <property type="entry name" value="TetR_C_1"/>
    <property type="match status" value="1"/>
</dbReference>
<protein>
    <submittedName>
        <fullName evidence="6">TetR family transcriptional regulator</fullName>
    </submittedName>
</protein>
<sequence length="222" mass="23608">MSTPGKRGPKRTLSEERVTAAALDLVDREGGAALSVRRVAAELGVRPNALYTYVPDRAGLERALVEWAMGQADLGLLDGPARSWRGRIRDYALALRAALLDHPAVAPLMMTAPMDGPAALEAGERLLGAFADGGLTGKAPARACWVLIVYVVGSVALDVAETDGTRPIAAEDDRVATRRARLAQVSAAPWPRTAASVDTMAEWITERQFSWGLDRVLVGLVG</sequence>
<dbReference type="Gene3D" id="1.10.357.10">
    <property type="entry name" value="Tetracycline Repressor, domain 2"/>
    <property type="match status" value="1"/>
</dbReference>
<evidence type="ECO:0000256" key="4">
    <source>
        <dbReference type="PROSITE-ProRule" id="PRU00335"/>
    </source>
</evidence>
<evidence type="ECO:0000256" key="3">
    <source>
        <dbReference type="ARBA" id="ARBA00023163"/>
    </source>
</evidence>
<dbReference type="InterPro" id="IPR036271">
    <property type="entry name" value="Tet_transcr_reg_TetR-rel_C_sf"/>
</dbReference>
<gene>
    <name evidence="6" type="ORF">EKO23_08265</name>
</gene>
<keyword evidence="2 4" id="KW-0238">DNA-binding</keyword>
<dbReference type="SUPFAM" id="SSF48498">
    <property type="entry name" value="Tetracyclin repressor-like, C-terminal domain"/>
    <property type="match status" value="1"/>
</dbReference>
<dbReference type="InterPro" id="IPR050109">
    <property type="entry name" value="HTH-type_TetR-like_transc_reg"/>
</dbReference>